<evidence type="ECO:0000256" key="1">
    <source>
        <dbReference type="SAM" id="MobiDB-lite"/>
    </source>
</evidence>
<evidence type="ECO:0000256" key="2">
    <source>
        <dbReference type="SAM" id="Phobius"/>
    </source>
</evidence>
<dbReference type="RefSeq" id="WP_245938674.1">
    <property type="nucleotide sequence ID" value="NZ_FZOF01000002.1"/>
</dbReference>
<feature type="domain" description="CBM3" evidence="3">
    <location>
        <begin position="58"/>
        <end position="210"/>
    </location>
</feature>
<dbReference type="SUPFAM" id="SSF49899">
    <property type="entry name" value="Concanavalin A-like lectins/glucanases"/>
    <property type="match status" value="1"/>
</dbReference>
<name>A0A239B0U7_9ACTN</name>
<dbReference type="Proteomes" id="UP000198280">
    <property type="component" value="Unassembled WGS sequence"/>
</dbReference>
<dbReference type="Pfam" id="PF00942">
    <property type="entry name" value="CBM_3"/>
    <property type="match status" value="1"/>
</dbReference>
<keyword evidence="2" id="KW-0812">Transmembrane</keyword>
<reference evidence="4 5" key="1">
    <citation type="submission" date="2017-06" db="EMBL/GenBank/DDBJ databases">
        <authorList>
            <person name="Kim H.J."/>
            <person name="Triplett B.A."/>
        </authorList>
    </citation>
    <scope>NUCLEOTIDE SEQUENCE [LARGE SCALE GENOMIC DNA]</scope>
    <source>
        <strain evidence="4 5">CGMCC 4.1858</strain>
    </source>
</reference>
<keyword evidence="5" id="KW-1185">Reference proteome</keyword>
<dbReference type="Gene3D" id="2.60.120.200">
    <property type="match status" value="1"/>
</dbReference>
<proteinExistence type="predicted"/>
<sequence>MGSARPSVRPSVRSDRPVPSGRGTRRRPVRRAAGYLLLAAAVGAGATALYPQWREAHQPAPELTVRYKAGTPASAATARPWLEVVNTSDHRVRLADVAVRYYFTQDGGSPYAFNCVQASVGCSEVDGRTVAMDRPTPTADHYLEVTFTKAAGTLAAGAKSGAIGVQLYRPGGKVDQRDDRSFSAAHDTFQASKLVTGYLDGRHVWGDEPAGDAGTSPRGAAAGAARPAAPPGIVFDDFRYSGPRDPALRAHGWLVRTSGGGPGIHDTWSAGGVDFPAEEDALGGQVLRLRAATDGTRRGTRQAEVHTTGTKFLTGTFAARIHFTDEPTSGRNGDHVNETFYMISPHHHAEYSELDNEYQPNGGWGAPGPRLDTTTWRSAREGDRVTRATTSSLKGWHTLVTTAAHGVVTYSLDGHELFRTGGKYYPTQNMSVNFNAWFVDLPFAGKRTWDMKVDWFYHDARKAQSLTEVEKAVDGLAAGGTGYVNTVREP</sequence>
<evidence type="ECO:0000259" key="3">
    <source>
        <dbReference type="PROSITE" id="PS51172"/>
    </source>
</evidence>
<evidence type="ECO:0000313" key="4">
    <source>
        <dbReference type="EMBL" id="SNS01430.1"/>
    </source>
</evidence>
<organism evidence="4 5">
    <name type="scientific">Actinacidiphila glaucinigra</name>
    <dbReference type="NCBI Taxonomy" id="235986"/>
    <lineage>
        <taxon>Bacteria</taxon>
        <taxon>Bacillati</taxon>
        <taxon>Actinomycetota</taxon>
        <taxon>Actinomycetes</taxon>
        <taxon>Kitasatosporales</taxon>
        <taxon>Streptomycetaceae</taxon>
        <taxon>Actinacidiphila</taxon>
    </lineage>
</organism>
<gene>
    <name evidence="4" type="ORF">SAMN05216252_102300</name>
</gene>
<dbReference type="GO" id="GO:0030248">
    <property type="term" value="F:cellulose binding"/>
    <property type="evidence" value="ECO:0007669"/>
    <property type="project" value="InterPro"/>
</dbReference>
<feature type="transmembrane region" description="Helical" evidence="2">
    <location>
        <begin position="32"/>
        <end position="53"/>
    </location>
</feature>
<dbReference type="EMBL" id="FZOF01000002">
    <property type="protein sequence ID" value="SNS01430.1"/>
    <property type="molecule type" value="Genomic_DNA"/>
</dbReference>
<dbReference type="InterPro" id="IPR013320">
    <property type="entry name" value="ConA-like_dom_sf"/>
</dbReference>
<feature type="region of interest" description="Disordered" evidence="1">
    <location>
        <begin position="208"/>
        <end position="227"/>
    </location>
</feature>
<keyword evidence="2" id="KW-1133">Transmembrane helix</keyword>
<feature type="compositionally biased region" description="Low complexity" evidence="1">
    <location>
        <begin position="1"/>
        <end position="22"/>
    </location>
</feature>
<dbReference type="SUPFAM" id="SSF49384">
    <property type="entry name" value="Carbohydrate-binding domain"/>
    <property type="match status" value="1"/>
</dbReference>
<accession>A0A239B0U7</accession>
<dbReference type="PROSITE" id="PS51172">
    <property type="entry name" value="CBM3"/>
    <property type="match status" value="1"/>
</dbReference>
<feature type="region of interest" description="Disordered" evidence="1">
    <location>
        <begin position="1"/>
        <end position="26"/>
    </location>
</feature>
<evidence type="ECO:0000313" key="5">
    <source>
        <dbReference type="Proteomes" id="UP000198280"/>
    </source>
</evidence>
<dbReference type="CDD" id="cd00413">
    <property type="entry name" value="Glyco_hydrolase_16"/>
    <property type="match status" value="1"/>
</dbReference>
<dbReference type="Gene3D" id="2.60.40.710">
    <property type="entry name" value="Endoglucanase-like"/>
    <property type="match status" value="1"/>
</dbReference>
<keyword evidence="2" id="KW-0472">Membrane</keyword>
<dbReference type="SMART" id="SM01067">
    <property type="entry name" value="CBM_3"/>
    <property type="match status" value="1"/>
</dbReference>
<protein>
    <submittedName>
        <fullName evidence="4">Cellulose binding domain-containing protein</fullName>
    </submittedName>
</protein>
<dbReference type="InterPro" id="IPR008965">
    <property type="entry name" value="CBM2/CBM3_carb-bd_dom_sf"/>
</dbReference>
<dbReference type="InterPro" id="IPR036966">
    <property type="entry name" value="CBM3_sf"/>
</dbReference>
<dbReference type="AlphaFoldDB" id="A0A239B0U7"/>
<dbReference type="GO" id="GO:0005975">
    <property type="term" value="P:carbohydrate metabolic process"/>
    <property type="evidence" value="ECO:0007669"/>
    <property type="project" value="InterPro"/>
</dbReference>
<dbReference type="InterPro" id="IPR001956">
    <property type="entry name" value="CBM3"/>
</dbReference>
<feature type="compositionally biased region" description="Low complexity" evidence="1">
    <location>
        <begin position="217"/>
        <end position="227"/>
    </location>
</feature>